<dbReference type="eggNOG" id="KOG0800">
    <property type="taxonomic scope" value="Eukaryota"/>
</dbReference>
<feature type="domain" description="RING-type" evidence="3">
    <location>
        <begin position="132"/>
        <end position="174"/>
    </location>
</feature>
<dbReference type="PANTHER" id="PTHR46719">
    <property type="entry name" value="TRANSCRIPTION FACTOR C2H2 FAMILY-RELATED"/>
    <property type="match status" value="1"/>
</dbReference>
<dbReference type="SUPFAM" id="SSF57850">
    <property type="entry name" value="RING/U-box"/>
    <property type="match status" value="1"/>
</dbReference>
<keyword evidence="2" id="KW-0812">Transmembrane</keyword>
<reference evidence="4" key="2">
    <citation type="submission" date="2015-06" db="UniProtKB">
        <authorList>
            <consortium name="EnsemblPlants"/>
        </authorList>
    </citation>
    <scope>IDENTIFICATION</scope>
</reference>
<evidence type="ECO:0000256" key="2">
    <source>
        <dbReference type="SAM" id="Phobius"/>
    </source>
</evidence>
<dbReference type="InterPro" id="IPR001841">
    <property type="entry name" value="Znf_RING"/>
</dbReference>
<evidence type="ECO:0000259" key="3">
    <source>
        <dbReference type="PROSITE" id="PS50089"/>
    </source>
</evidence>
<feature type="transmembrane region" description="Helical" evidence="2">
    <location>
        <begin position="51"/>
        <end position="74"/>
    </location>
</feature>
<organism evidence="4 5">
    <name type="scientific">Oryza rufipogon</name>
    <name type="common">Brownbeard rice</name>
    <name type="synonym">Asian wild rice</name>
    <dbReference type="NCBI Taxonomy" id="4529"/>
    <lineage>
        <taxon>Eukaryota</taxon>
        <taxon>Viridiplantae</taxon>
        <taxon>Streptophyta</taxon>
        <taxon>Embryophyta</taxon>
        <taxon>Tracheophyta</taxon>
        <taxon>Spermatophyta</taxon>
        <taxon>Magnoliopsida</taxon>
        <taxon>Liliopsida</taxon>
        <taxon>Poales</taxon>
        <taxon>Poaceae</taxon>
        <taxon>BOP clade</taxon>
        <taxon>Oryzoideae</taxon>
        <taxon>Oryzeae</taxon>
        <taxon>Oryzinae</taxon>
        <taxon>Oryza</taxon>
    </lineage>
</organism>
<dbReference type="OMA" id="HRDCIFT"/>
<keyword evidence="2" id="KW-1133">Transmembrane helix</keyword>
<keyword evidence="2" id="KW-0472">Membrane</keyword>
<proteinExistence type="predicted"/>
<dbReference type="Proteomes" id="UP000008022">
    <property type="component" value="Unassembled WGS sequence"/>
</dbReference>
<reference evidence="5" key="1">
    <citation type="submission" date="2013-06" db="EMBL/GenBank/DDBJ databases">
        <authorList>
            <person name="Zhao Q."/>
        </authorList>
    </citation>
    <scope>NUCLEOTIDE SEQUENCE</scope>
    <source>
        <strain evidence="5">cv. W1943</strain>
    </source>
</reference>
<dbReference type="STRING" id="4529.A0A0E0Q496"/>
<evidence type="ECO:0000313" key="4">
    <source>
        <dbReference type="EnsemblPlants" id="ORUFI07G03390.1"/>
    </source>
</evidence>
<dbReference type="HOGENOM" id="CLU_013137_15_4_1"/>
<dbReference type="InterPro" id="IPR013083">
    <property type="entry name" value="Znf_RING/FYVE/PHD"/>
</dbReference>
<dbReference type="SMART" id="SM00184">
    <property type="entry name" value="RING"/>
    <property type="match status" value="1"/>
</dbReference>
<evidence type="ECO:0000256" key="1">
    <source>
        <dbReference type="PROSITE-ProRule" id="PRU00175"/>
    </source>
</evidence>
<protein>
    <recommendedName>
        <fullName evidence="3">RING-type domain-containing protein</fullName>
    </recommendedName>
</protein>
<dbReference type="CDD" id="cd16454">
    <property type="entry name" value="RING-H2_PA-TM-RING"/>
    <property type="match status" value="1"/>
</dbReference>
<sequence>MTKPQLACLRRSAYVTSRQSIPTPRSQLMGAGAGDWPVFVDGGGSSYKTSWSGAAAVIVCLCAVAAVFLIMAGITQLCKRVFPAAPPAPPPQRRRDDDDDDGIVVAVGIDEATLQALPLVLYGEARTAQTSCAVCLESYGGGDVLRALPECGHLFHRDCIFTWLRRRPTCPVCRAPPSPAPPADVLGLQLSV</sequence>
<dbReference type="AlphaFoldDB" id="A0A0E0Q496"/>
<dbReference type="Pfam" id="PF13639">
    <property type="entry name" value="zf-RING_2"/>
    <property type="match status" value="1"/>
</dbReference>
<dbReference type="Gene3D" id="3.30.40.10">
    <property type="entry name" value="Zinc/RING finger domain, C3HC4 (zinc finger)"/>
    <property type="match status" value="1"/>
</dbReference>
<accession>A0A0E0Q496</accession>
<keyword evidence="1" id="KW-0863">Zinc-finger</keyword>
<name>A0A0E0Q496_ORYRU</name>
<dbReference type="GO" id="GO:0008270">
    <property type="term" value="F:zinc ion binding"/>
    <property type="evidence" value="ECO:0007669"/>
    <property type="project" value="UniProtKB-KW"/>
</dbReference>
<keyword evidence="5" id="KW-1185">Reference proteome</keyword>
<keyword evidence="1" id="KW-0479">Metal-binding</keyword>
<dbReference type="PROSITE" id="PS50089">
    <property type="entry name" value="ZF_RING_2"/>
    <property type="match status" value="1"/>
</dbReference>
<dbReference type="EnsemblPlants" id="ORUFI07G03390.1">
    <property type="protein sequence ID" value="ORUFI07G03390.1"/>
    <property type="gene ID" value="ORUFI07G03390"/>
</dbReference>
<dbReference type="PANTHER" id="PTHR46719:SF7">
    <property type="entry name" value="RING-H2 FINGER PROTEIN ATL71-RELATED"/>
    <property type="match status" value="1"/>
</dbReference>
<dbReference type="Gramene" id="ORUFI07G03390.1">
    <property type="protein sequence ID" value="ORUFI07G03390.1"/>
    <property type="gene ID" value="ORUFI07G03390"/>
</dbReference>
<dbReference type="InterPro" id="IPR045899">
    <property type="entry name" value="ATL71-like"/>
</dbReference>
<keyword evidence="1" id="KW-0862">Zinc</keyword>
<evidence type="ECO:0000313" key="5">
    <source>
        <dbReference type="Proteomes" id="UP000008022"/>
    </source>
</evidence>